<dbReference type="Gene3D" id="2.160.20.10">
    <property type="entry name" value="Single-stranded right-handed beta-helix, Pectin lyase-like"/>
    <property type="match status" value="1"/>
</dbReference>
<dbReference type="Pfam" id="PF05860">
    <property type="entry name" value="TPS"/>
    <property type="match status" value="1"/>
</dbReference>
<dbReference type="NCBIfam" id="TIGR01901">
    <property type="entry name" value="adhes_NPXG"/>
    <property type="match status" value="1"/>
</dbReference>
<dbReference type="InterPro" id="IPR011050">
    <property type="entry name" value="Pectin_lyase_fold/virulence"/>
</dbReference>
<evidence type="ECO:0000256" key="1">
    <source>
        <dbReference type="SAM" id="MobiDB-lite"/>
    </source>
</evidence>
<dbReference type="InterPro" id="IPR025157">
    <property type="entry name" value="Hemagglutinin_rpt"/>
</dbReference>
<name>A0ABY9M675_9BURK</name>
<dbReference type="EMBL" id="CP132976">
    <property type="protein sequence ID" value="WMD22484.1"/>
    <property type="molecule type" value="Genomic_DNA"/>
</dbReference>
<dbReference type="NCBIfam" id="TIGR01731">
    <property type="entry name" value="fil_hemag_20aa"/>
    <property type="match status" value="13"/>
</dbReference>
<gene>
    <name evidence="3" type="ORF">RAS12_08925</name>
</gene>
<evidence type="ECO:0000313" key="4">
    <source>
        <dbReference type="Proteomes" id="UP001234798"/>
    </source>
</evidence>
<accession>A0ABY9M675</accession>
<feature type="compositionally biased region" description="Gly residues" evidence="1">
    <location>
        <begin position="407"/>
        <end position="439"/>
    </location>
</feature>
<dbReference type="InterPro" id="IPR010069">
    <property type="entry name" value="CdiA_FHA1_rpt"/>
</dbReference>
<proteinExistence type="predicted"/>
<reference evidence="3 4" key="1">
    <citation type="submission" date="2023-08" db="EMBL/GenBank/DDBJ databases">
        <title>Achromobacter seleniivolatilans sp. nov., isolated from seleniferous soil.</title>
        <authorList>
            <person name="Zhang S."/>
            <person name="Li K."/>
            <person name="Peng J."/>
            <person name="Zhao Q."/>
            <person name="Wang H."/>
            <person name="Guo Y."/>
        </authorList>
    </citation>
    <scope>NUCLEOTIDE SEQUENCE [LARGE SCALE GENOMIC DNA]</scope>
    <source>
        <strain evidence="3 4">R39</strain>
    </source>
</reference>
<sequence>MMSKLSSLIVWSIVFTQVWTPVLAQTLPISVDKSVSGQKPTVSVTNGVPVVNIAPPSAGGVSNNRYTQFNVGPSGVVLNNSGGASQTQLAGQVAGNVMLGNQRAATILNQVTAPNPSQLLGTLEVGGNRANVIVANPAGITCNGCGFLNADRATLTTGRPQVGPDGNIALDVAAGKIRVEGEGLNGTGASQVDLIARSLEINAGVWADRLNVTAGAARVDYATGALSARAGEGPAPEVALDTAALGGMYANSIRLIGTEAGVGVNVGGNLVALTGDLQVSASGDVRIAPSAAVQAARDLRLAAGRDLAVDGAVQAAGGVALAAGRNAEIKGAVGAGGSVDVNAAGDVNVTAQGAVQAQGALRVAAGQDLTLGGSLLMGGQDVRAESGRNVRIGGNASTPGVTPPASGGTGTGGSAGGGTSSGGTGAGAGAGTGGAGSGAPGSAAQAGVNSSGLVTARSGIALMAGRDMTLPAQVTAAGALHAQAGADLTTGTTAQIQSGGPATIRAGADLRVGGQVGARGDVSLMAGRDAALSGKGAATGRLALDAGRDLRVDASAQWDAEGAVAAKTGGDLALAGALRANGDTAMAAGGKLAIDGAVSAASGGMNISAGGDLSVGAQAQVAAAGPVGLSAGGDLQSIGKITSLKDLSLQAVRDLSLDGQTLATGNLRLQAGQGLTTSSASRAQADGSVMADAGSASLAGMLIAGQSAQVSARDALRVDGTLLADAGTLKAASGGDMTLGSASVLQAGRQLTAQAGGKLLADGTLSGETDILLSAGASADLNGKTVANGALRAEAGTDLTIGQGALAQGSGKLFLSADQDLRVAGTAGTADMAQGADGILQAQAGRDLFVTGIVTAGTPASLSATRNLGIDGTVAALAGSLTADAGGQLRVGAAGRMQAAQNLTAQSGGDLESDGVIVAGGGLTLMATGDARLGGTAAALGAAAAGNLLVGGRDVTVKQGGQVQAAGTLTAQARRDLVAAGALASVQDMMLSAARDARVDGTAASDANLTLVGRNVAVGAAGLAQAAGTLTGTAQGTLIAAGSMLAGITQTLQAGDGMSVDGTVAALQGDLTLDTQRGNLVLGAASNQQAGRTLAATAGGALHALGSAAAGLGMTLRAGTDATLGGVAATQAGNVAINANGNLTTTASGRIQAADAIDLQAGGALQNAGILSAAGGATLLAGTTLNNTGSVLAGGDINATAVGALGNTGRFIAGVGEDGTLSLPGSVKLTAAFITHPGISAAGKDMTLAAGGMDLSGGNLSAIGKLALASPGDIATRNAILHGGSLDIGAANLRNQGGKLTSAGDATLKLSGELDNTSGLIAAAGDVQIEASRVGNAGGTLAGGDLTLATPGAVDNRGGLIQADETLTLNAASLDNSATLTAASAPPKGVLGKLVSIVADRVNNQGGSISAGQDLTIITGELDNAGGEVAAQRYATVDAALLKNNQGKVMAGERLTVMIQTLQGLGALQSAQDLSFTYTGSLNQTGNIAAGRDLSMSVGGAMDNSATVSAGRDLTISAASLNNQTSGELLAGRNNTINVTNGLTNSGLIDGGSTSITAGRVDNFGRIYGNTISIRAGELVNGAGPGGGAVIASRGDLDLGVGSLVNREHALIYAGADLRIGGALDANRKAIGQTVALLNASATIEAAGNAAISAASLQNVNTNFVSQTLPVLTVPKLYVTPAGTTDMYDMETNWFCDQVTPMCGKVPAWLDDDPERRFLRPSDRYPASRYGPPFDYVPNKKGRAGETAPIPITFTPETVACSGGDNGGDCWPVPESFFYSNDAPIWAVFGVAPPSGAMPVWVPPMRDCFGPAECAAEAARRQAYEDAYAAYRTPHIELDQRIREFNADFDSRLVGTFTYYQVDETVTETRTVSSDPAKILSGGSMTLTGTVTNDKSQIAAGGALSVTGPAINNIGAGGQRVVTRAGTATVTQARDRDRKEYSSDYQQTLAAESIELPVGTSGGYVPISLTGGAPGATGASAPGPVLIASIGLPGGSVVRSVSNPATIPDSQLFAVNGRPDAPYVVATDPRFVGNRPTVSSDYLFDLLQQPGAPVGNSGASGTVNAGLGNRPGGLNALIPSGAKFLTPSGQPRRLGDGFYEQKLVADQILATTGQRFLEGFGDNDSQYKQLLANGAQFALDNGITLGAALTEAQQRQLNTDLVWLVEQTVTLPDGTTETVLVPQVYLLVREGDLKGDGTLMAGRDVKLAADGDINNSGTIGSRDATVMTAANIVNQAGGLIQGAVVDLAAREDLANLVSLIKGDNVALSAGRDIALTSTSASENHGATWGSYISGVSRVDAGNLSMQAGRDLTLTAAQVTAKDDVRIQAGRDITLATLEESHGESQVGNKKNRHDLSTSSEIGSTIAADGNVTLIAGQDVNARAADVTAGQQLAVGAGRDINLTAGVQTGSAYGETHYKTSGFMSSKTTHTKTSSDWTLAKGSNFMGDTVALMAGRDLTVQGSNVIGDNDVLLMANRDITIAAATESYKDYQYEKVTKSGLGGGGGFNIGYSKQARTDWMKGESGGYSSSTVGSVGGNVTIDAGRDVGVFASEVLAQDGDISIAGRNVAIVAGVGEARQHEYHEFKQSGITIGVAGGMLGAAQQIHGTLSQAGEAKSSRLAAVKVGQAAYQAVQANRAMDAANGEKATAADKEAASAQIQISLSSNKSVSETKRTQDTAFGSSIMAGGNVSIVALGEKGVAGSGNLSIIGSDVTGKNVLLAATNDLYLLSQAQTSTETSTNKNSGWKVGVGIGVSDSGSGGGINIFASGYAGKGNANGNGTTYQETQVSARDNLTLISGRDTVMIGAQARADSIRADIGRNLTIASQQDTDRYNAKQSQVNAGGSFSFGSMTGSAYIGASIGKTKSNYDSVIEQSGLYAGTGGFDIYVGKHTQLDGAVIASDANAAKNKLSTETFGFTDLENKAAYKSTTVGVNLGMSGAFDVASKGGANGLGPSGLTFGHTSGSDSGTTYAAIAPGTIEVRSDKGTGRDSTAGLSRDTAGANGSIGQIFDKDKVREQLEFQQAFGQLGMQIAGDVLKDLKKDDPDLWGEGKAGAIAMHAAIAGIGAALGGGNVAGAIAGTIAGDLATNLVRDQVELAVAGLSGDMRDQVTKVILNVVASAAGGAVGGVSGAGGAAVADMYNRQLHPDERKWAKENAEGMQKYVAEATGQSISLEEAYQRLLSAGYGIVDERADQAGSANSDEFARQYIAENKSAGLFLASPEERRNYLLNGNVDGTWTPEQQARFGIKTPGENASRKVTVAETYLGKPCGADCVSKFSSINDAILSLEVAKKFYQDDPSSVDLINRQIIQLRDGITDDEIVRGAASYLASIDKEVAYSMLGTPRLVEIFQRFNAKIVGEAVVANDINSIADRILSANRVGSGLKADTSHIAASFLTKEQLALGEIFTIKGGDGVDRILLQTVGGLNGKPGIYEYILDPSSKVTHQRFIENGLINGIPNQRAPRVK</sequence>
<dbReference type="InterPro" id="IPR008619">
    <property type="entry name" value="Filamentous_hemagglutn_rpt"/>
</dbReference>
<protein>
    <submittedName>
        <fullName evidence="3">Hemagglutinin repeat-containing protein</fullName>
    </submittedName>
</protein>
<keyword evidence="4" id="KW-1185">Reference proteome</keyword>
<organism evidence="3 4">
    <name type="scientific">Achromobacter seleniivolatilans</name>
    <dbReference type="NCBI Taxonomy" id="3047478"/>
    <lineage>
        <taxon>Bacteria</taxon>
        <taxon>Pseudomonadati</taxon>
        <taxon>Pseudomonadota</taxon>
        <taxon>Betaproteobacteria</taxon>
        <taxon>Burkholderiales</taxon>
        <taxon>Alcaligenaceae</taxon>
        <taxon>Achromobacter</taxon>
    </lineage>
</organism>
<feature type="compositionally biased region" description="Low complexity" evidence="1">
    <location>
        <begin position="397"/>
        <end position="406"/>
    </location>
</feature>
<feature type="domain" description="Filamentous haemagglutinin FhaB/tRNA nuclease CdiA-like TPS" evidence="2">
    <location>
        <begin position="45"/>
        <end position="165"/>
    </location>
</feature>
<dbReference type="InterPro" id="IPR008638">
    <property type="entry name" value="FhaB/CdiA-like_TPS"/>
</dbReference>
<dbReference type="Pfam" id="PF13332">
    <property type="entry name" value="Fil_haemagg_2"/>
    <property type="match status" value="4"/>
</dbReference>
<evidence type="ECO:0000259" key="2">
    <source>
        <dbReference type="SMART" id="SM00912"/>
    </source>
</evidence>
<evidence type="ECO:0000313" key="3">
    <source>
        <dbReference type="EMBL" id="WMD22484.1"/>
    </source>
</evidence>
<dbReference type="Proteomes" id="UP001234798">
    <property type="component" value="Chromosome"/>
</dbReference>
<dbReference type="Pfam" id="PF05594">
    <property type="entry name" value="Fil_haemagg"/>
    <property type="match status" value="14"/>
</dbReference>
<dbReference type="RefSeq" id="WP_306947365.1">
    <property type="nucleotide sequence ID" value="NZ_CP132976.1"/>
</dbReference>
<dbReference type="SMART" id="SM00912">
    <property type="entry name" value="Haemagg_act"/>
    <property type="match status" value="1"/>
</dbReference>
<feature type="region of interest" description="Disordered" evidence="1">
    <location>
        <begin position="390"/>
        <end position="447"/>
    </location>
</feature>
<dbReference type="InterPro" id="IPR012334">
    <property type="entry name" value="Pectin_lyas_fold"/>
</dbReference>
<dbReference type="SUPFAM" id="SSF51126">
    <property type="entry name" value="Pectin lyase-like"/>
    <property type="match status" value="1"/>
</dbReference>